<evidence type="ECO:0000313" key="1">
    <source>
        <dbReference type="EMBL" id="CAG8572081.1"/>
    </source>
</evidence>
<sequence length="1413" mass="162500">MEIKQFLAPLRSEDVQFRVPGFLEKLRELTDKNKVLAERISLRNGHRSALMNMYENITNRGEDEDRCSVEMSYETEKGSNKYDLTELQDLRGRALLIAKQEMATSAVKDIRDRSESEEDRAGVVMMEFVNQFRAVTRTSKEMSAILGQLKEDLEKEEIVEDAQEDYYYLTFYPGRHILKFYDYFVQDAPANNDLRQICETLIHFVNPDAQLPLPGEIVKVDSDKGNYKEVLCDIGRRLSAIFKDEPVIERKIKPDIVEPVVSDTVRPGELFVAACNDKFRVANIIMSLYANHGSYPEPWQHIRTLREQEKNYKLALICCREHGIHHHILDQFSNHVYNTIGLEEASMKNMYRELCPNVECISSDLSGQGKTEYVKQTCMKAKSLPKKRTDKEFAPEHCSVDNTAEVNMFIFEFLTLGMISNKVHIATLPKQAILIEIASTVDQYLLDPIQIVCRYLDVYTKQAIDYDDIFFDETVAKQLPEARCRELIQQYFFADNPETIASYRFVEIFVSVLADQLFRLSSSSFFRVENLKLMMRNSDVRSTLLETLLRVSKDFATRSVESKAAQLASTAADADNARLVTIVKWDDSNHLLVFFLSQTPDPICALYRDRAKPKASDCAHLETSKLENYHEMTTQVLQERLECITRTSMKRQNTDNLIKMALILLRARAGIPVVTSLIGYLAEVVGVKFCNLSLHAGIVESQILMFMSEGNKLAGKGEVWLFFDEINTCNHIGLLADLIAHRTLLGKPIHSNIRNVNVAGLAKRRVYQEQSQLVYQVHPLPDQILDYVRDFGVLKPEDEQVYIKIMLESQVSKVDVISDLLFESQMYIRKIEGPQSVSLRDVRRAIKLIMWFQKRLKLMEERKKRKTEYNYDWGYNVNNYPPKDKYFFERCIVLSLGLCYQARLYDQGEREEYRKQMARIFEKHKDGMSTATALNEALLENVLVMIVCIMTRIPVFIIGALGSNKTNLWGTDSNDEYFRKLPQDHLPLHLTVFSRKIQKSKSDTFNLQAVVLLDEVGLAERSPFNPLKILHALLEPNYPKDGPEVSVIGISNWRLDNSKSSRALLVRRPQLSKRDLVETALSLLLKGERESSIDMSNRKIKNLAAAYTDYQKTRNTPTSMVYMCLRDYYALVKSLNRGKLTMDSIQLGLARNFGGTDQMKAICEDYFGNVLKESGRLFDYSYDPIPVEKLINENLHEKDARHLMIIGKSESIVNILTYHLRSLDMDPMVLRGSQFPDDAEGDYSYGVLSRVMMCVEAGKPLILTDLDVIYGSLYDLWNQNYITQGSKDDPKYYTRVALGAYANPMCYVHPNFRCVLVFDKKLVYDADPPLLNRFEKQRLTINDTLTEEQYRLYLQLETWVKSISTIMGMEGINTAGGFTEADLFIGYDKDETLQSLVIDECKKSLTRDDEDIL</sequence>
<reference evidence="1" key="1">
    <citation type="submission" date="2021-06" db="EMBL/GenBank/DDBJ databases">
        <authorList>
            <person name="Kallberg Y."/>
            <person name="Tangrot J."/>
            <person name="Rosling A."/>
        </authorList>
    </citation>
    <scope>NUCLEOTIDE SEQUENCE</scope>
    <source>
        <strain evidence="1">IA702</strain>
    </source>
</reference>
<evidence type="ECO:0000313" key="2">
    <source>
        <dbReference type="Proteomes" id="UP000789572"/>
    </source>
</evidence>
<organism evidence="1 2">
    <name type="scientific">Paraglomus occultum</name>
    <dbReference type="NCBI Taxonomy" id="144539"/>
    <lineage>
        <taxon>Eukaryota</taxon>
        <taxon>Fungi</taxon>
        <taxon>Fungi incertae sedis</taxon>
        <taxon>Mucoromycota</taxon>
        <taxon>Glomeromycotina</taxon>
        <taxon>Glomeromycetes</taxon>
        <taxon>Paraglomerales</taxon>
        <taxon>Paraglomeraceae</taxon>
        <taxon>Paraglomus</taxon>
    </lineage>
</organism>
<gene>
    <name evidence="1" type="ORF">POCULU_LOCUS6048</name>
</gene>
<dbReference type="GO" id="GO:0004842">
    <property type="term" value="F:ubiquitin-protein transferase activity"/>
    <property type="evidence" value="ECO:0007669"/>
    <property type="project" value="InterPro"/>
</dbReference>
<comment type="caution">
    <text evidence="1">The sequence shown here is derived from an EMBL/GenBank/DDBJ whole genome shotgun (WGS) entry which is preliminary data.</text>
</comment>
<dbReference type="GO" id="GO:0016887">
    <property type="term" value="F:ATP hydrolysis activity"/>
    <property type="evidence" value="ECO:0007669"/>
    <property type="project" value="InterPro"/>
</dbReference>
<name>A0A9N9G238_9GLOM</name>
<dbReference type="PANTHER" id="PTHR22605:SF1">
    <property type="entry name" value="RZ-TYPE DOMAIN-CONTAINING PROTEIN"/>
    <property type="match status" value="1"/>
</dbReference>
<dbReference type="EMBL" id="CAJVPJ010001034">
    <property type="protein sequence ID" value="CAG8572081.1"/>
    <property type="molecule type" value="Genomic_DNA"/>
</dbReference>
<dbReference type="OrthoDB" id="2400221at2759"/>
<accession>A0A9N9G238</accession>
<dbReference type="InterPro" id="IPR031248">
    <property type="entry name" value="RNF213"/>
</dbReference>
<dbReference type="Proteomes" id="UP000789572">
    <property type="component" value="Unassembled WGS sequence"/>
</dbReference>
<protein>
    <submittedName>
        <fullName evidence="1">9709_t:CDS:1</fullName>
    </submittedName>
</protein>
<proteinExistence type="predicted"/>
<keyword evidence="2" id="KW-1185">Reference proteome</keyword>
<dbReference type="PANTHER" id="PTHR22605">
    <property type="entry name" value="RZ-TYPE DOMAIN-CONTAINING PROTEIN"/>
    <property type="match status" value="1"/>
</dbReference>